<dbReference type="Proteomes" id="UP000281128">
    <property type="component" value="Unassembled WGS sequence"/>
</dbReference>
<dbReference type="OrthoDB" id="6691177at2"/>
<accession>A0A3A8AU64</accession>
<organism evidence="1 2">
    <name type="scientific">Roseovarius spongiae</name>
    <dbReference type="NCBI Taxonomy" id="2320272"/>
    <lineage>
        <taxon>Bacteria</taxon>
        <taxon>Pseudomonadati</taxon>
        <taxon>Pseudomonadota</taxon>
        <taxon>Alphaproteobacteria</taxon>
        <taxon>Rhodobacterales</taxon>
        <taxon>Roseobacteraceae</taxon>
        <taxon>Roseovarius</taxon>
    </lineage>
</organism>
<evidence type="ECO:0000313" key="1">
    <source>
        <dbReference type="EMBL" id="RKF14231.1"/>
    </source>
</evidence>
<protein>
    <submittedName>
        <fullName evidence="1">Uncharacterized protein</fullName>
    </submittedName>
</protein>
<dbReference type="RefSeq" id="WP_121167881.1">
    <property type="nucleotide sequence ID" value="NZ_RAPE01000003.1"/>
</dbReference>
<name>A0A3A8AU64_9RHOB</name>
<dbReference type="EMBL" id="RAPE01000003">
    <property type="protein sequence ID" value="RKF14231.1"/>
    <property type="molecule type" value="Genomic_DNA"/>
</dbReference>
<proteinExistence type="predicted"/>
<gene>
    <name evidence="1" type="ORF">D6850_12810</name>
</gene>
<keyword evidence="2" id="KW-1185">Reference proteome</keyword>
<dbReference type="AlphaFoldDB" id="A0A3A8AU64"/>
<reference evidence="1 2" key="1">
    <citation type="submission" date="2018-09" db="EMBL/GenBank/DDBJ databases">
        <title>Roseovarius spongiae sp. nov., isolated from a marine sponge.</title>
        <authorList>
            <person name="Zhuang L."/>
            <person name="Luo L."/>
        </authorList>
    </citation>
    <scope>NUCLEOTIDE SEQUENCE [LARGE SCALE GENOMIC DNA]</scope>
    <source>
        <strain evidence="1 2">HN-E21</strain>
    </source>
</reference>
<sequence>MATFFSDAFRLEKSVVDEYGAFDVSIINDLPLFIDPFLLFHSEKQEYRDLHESIIEYLIFLRDRAADSHVSDGMLRNWYCFPEVKQNWFGFSMVGNGGSGLGMDFAGSLHENLNFIFANFGEESITESSHLEKVCLVSSGVGRDNISDFVTNLIQDFLCTYTESFAKAHLREDQTREVWIDRAVFNFKTQSWQRKRYELPWYEGDYIILTPKDMLTRDDTWINTSDLINRFQDIPTAIPDGSLRASVSNYFERELRARKKKGRHPTKGKRAKAATETIRQFPELIDYYIKLKEDTGDDATDLSFEKVFATELFFSKRLREVLQPVLAGTDFYRVKPGTYEESHIRLAYLKHVIEDMGGWRIFYDENGKAVEREKDVQILYRLVWFGTPSDAGTEANDGRGPVDFKISRGREKTLVEMKLAKNTKLEMNLKKQTDIYQASSDAQRAIKAIVYFSYSQLTRVQRILKRLGLEDSKDIVLIDARKDNKPSGSKAS</sequence>
<evidence type="ECO:0000313" key="2">
    <source>
        <dbReference type="Proteomes" id="UP000281128"/>
    </source>
</evidence>
<comment type="caution">
    <text evidence="1">The sequence shown here is derived from an EMBL/GenBank/DDBJ whole genome shotgun (WGS) entry which is preliminary data.</text>
</comment>